<sequence>MKKSRVRNSRPERENMPRRAALRVVAIKSLFTLSLSLSLPFNYCLHLSSHIRENGGLGAGNNSNCAVCVADAGAAVPAARQGQSGGVCKHANQWRLHLCSHHHLLWPRHHFPHCYWCSYLHWIIFTPD</sequence>
<gene>
    <name evidence="2" type="ORF">JRO89_XS01G0217300</name>
</gene>
<dbReference type="Proteomes" id="UP000827721">
    <property type="component" value="Unassembled WGS sequence"/>
</dbReference>
<evidence type="ECO:0000313" key="3">
    <source>
        <dbReference type="Proteomes" id="UP000827721"/>
    </source>
</evidence>
<feature type="transmembrane region" description="Helical" evidence="1">
    <location>
        <begin position="20"/>
        <end position="41"/>
    </location>
</feature>
<keyword evidence="1" id="KW-0472">Membrane</keyword>
<evidence type="ECO:0000313" key="2">
    <source>
        <dbReference type="EMBL" id="KAH7577180.1"/>
    </source>
</evidence>
<reference evidence="2 3" key="1">
    <citation type="submission" date="2021-02" db="EMBL/GenBank/DDBJ databases">
        <title>Plant Genome Project.</title>
        <authorList>
            <person name="Zhang R.-G."/>
        </authorList>
    </citation>
    <scope>NUCLEOTIDE SEQUENCE [LARGE SCALE GENOMIC DNA]</scope>
    <source>
        <tissue evidence="2">Leaves</tissue>
    </source>
</reference>
<comment type="caution">
    <text evidence="2">The sequence shown here is derived from an EMBL/GenBank/DDBJ whole genome shotgun (WGS) entry which is preliminary data.</text>
</comment>
<keyword evidence="1" id="KW-0812">Transmembrane</keyword>
<protein>
    <submittedName>
        <fullName evidence="2">Uncharacterized protein</fullName>
    </submittedName>
</protein>
<dbReference type="EMBL" id="JAFEMO010000001">
    <property type="protein sequence ID" value="KAH7577180.1"/>
    <property type="molecule type" value="Genomic_DNA"/>
</dbReference>
<keyword evidence="1" id="KW-1133">Transmembrane helix</keyword>
<evidence type="ECO:0000256" key="1">
    <source>
        <dbReference type="SAM" id="Phobius"/>
    </source>
</evidence>
<accession>A0ABQ8IL09</accession>
<proteinExistence type="predicted"/>
<organism evidence="2 3">
    <name type="scientific">Xanthoceras sorbifolium</name>
    <dbReference type="NCBI Taxonomy" id="99658"/>
    <lineage>
        <taxon>Eukaryota</taxon>
        <taxon>Viridiplantae</taxon>
        <taxon>Streptophyta</taxon>
        <taxon>Embryophyta</taxon>
        <taxon>Tracheophyta</taxon>
        <taxon>Spermatophyta</taxon>
        <taxon>Magnoliopsida</taxon>
        <taxon>eudicotyledons</taxon>
        <taxon>Gunneridae</taxon>
        <taxon>Pentapetalae</taxon>
        <taxon>rosids</taxon>
        <taxon>malvids</taxon>
        <taxon>Sapindales</taxon>
        <taxon>Sapindaceae</taxon>
        <taxon>Xanthoceroideae</taxon>
        <taxon>Xanthoceras</taxon>
    </lineage>
</organism>
<keyword evidence="3" id="KW-1185">Reference proteome</keyword>
<name>A0ABQ8IL09_9ROSI</name>